<feature type="coiled-coil region" evidence="1">
    <location>
        <begin position="123"/>
        <end position="150"/>
    </location>
</feature>
<dbReference type="Proteomes" id="UP001648503">
    <property type="component" value="Unassembled WGS sequence"/>
</dbReference>
<comment type="caution">
    <text evidence="2">The sequence shown here is derived from an EMBL/GenBank/DDBJ whole genome shotgun (WGS) entry which is preliminary data.</text>
</comment>
<evidence type="ECO:0008006" key="4">
    <source>
        <dbReference type="Google" id="ProtNLM"/>
    </source>
</evidence>
<keyword evidence="3" id="KW-1185">Reference proteome</keyword>
<evidence type="ECO:0000256" key="1">
    <source>
        <dbReference type="SAM" id="Coils"/>
    </source>
</evidence>
<reference evidence="2 3" key="1">
    <citation type="submission" date="2021-02" db="EMBL/GenBank/DDBJ databases">
        <title>Variation within the Batrachochytrium salamandrivorans European outbreak.</title>
        <authorList>
            <person name="Kelly M."/>
            <person name="Pasmans F."/>
            <person name="Shea T.P."/>
            <person name="Munoz J.F."/>
            <person name="Carranza S."/>
            <person name="Cuomo C.A."/>
            <person name="Martel A."/>
        </authorList>
    </citation>
    <scope>NUCLEOTIDE SEQUENCE [LARGE SCALE GENOMIC DNA]</scope>
    <source>
        <strain evidence="2 3">AMFP18/2</strain>
    </source>
</reference>
<sequence length="620" mass="70248">MMFTSTYPIVSATGTTTTTTSTEYESNNILEAEIPKELQQWACNMGYGIDQRPDSIGTTALDMEAAKILCKQQLNPMWREVSRIRRQLEWFKQHAHQAPHKYRHQLELFESISARSRDFTLNLSEAKSRNEALRARIHREEAEQRSFKQAIDETGFDIAQLRVSLVEKQRKLLLADAHAKRLLDDSALFQHYAQSLDNLMGDTPISSPEDEMEIISDVIKIMRASVSDIKHRPQHELLDNIKTRLATIDPGRLVSSLSLSVGQDAICGDSLFSSENNSRDLSTARLISNIAKLHAQRFVETINLEETNKQLEDNIEKSIILLREKASHFSPDRLNNAMKQALQSSESFSTSETVACAKLYSLEFESTVEKMSKCTGSSQVSLRNDYYRIQGELTQCYTMLEALISTMQDLQITSKEVLEKSAASLHHTAFSNKAQQTEKLSQNIVYSGVHAHEQVKEMSINHALASIRGSDFSAQEWAWLNNGLLLQIRKESNSRYHKSFRAVMDELKLCKIQTAAYEALLDCTLHFNDSAVTMHTAANSSISQCKDIQQATLQKYSAEILPIMDDSLLQAQQSQTIFHQMEGIVKECNWFTHERDDPFSSGSLLEPYLSRQYVSSPDIG</sequence>
<evidence type="ECO:0000313" key="2">
    <source>
        <dbReference type="EMBL" id="KAH6595919.1"/>
    </source>
</evidence>
<proteinExistence type="predicted"/>
<name>A0ABQ8FD18_9FUNG</name>
<gene>
    <name evidence="2" type="ORF">BASA50_005499</name>
</gene>
<dbReference type="EMBL" id="JAFCIX010000267">
    <property type="protein sequence ID" value="KAH6595919.1"/>
    <property type="molecule type" value="Genomic_DNA"/>
</dbReference>
<organism evidence="2 3">
    <name type="scientific">Batrachochytrium salamandrivorans</name>
    <dbReference type="NCBI Taxonomy" id="1357716"/>
    <lineage>
        <taxon>Eukaryota</taxon>
        <taxon>Fungi</taxon>
        <taxon>Fungi incertae sedis</taxon>
        <taxon>Chytridiomycota</taxon>
        <taxon>Chytridiomycota incertae sedis</taxon>
        <taxon>Chytridiomycetes</taxon>
        <taxon>Rhizophydiales</taxon>
        <taxon>Rhizophydiales incertae sedis</taxon>
        <taxon>Batrachochytrium</taxon>
    </lineage>
</organism>
<keyword evidence="1" id="KW-0175">Coiled coil</keyword>
<protein>
    <recommendedName>
        <fullName evidence="4">DUF4200 domain-containing protein</fullName>
    </recommendedName>
</protein>
<evidence type="ECO:0000313" key="3">
    <source>
        <dbReference type="Proteomes" id="UP001648503"/>
    </source>
</evidence>
<accession>A0ABQ8FD18</accession>